<evidence type="ECO:0008006" key="3">
    <source>
        <dbReference type="Google" id="ProtNLM"/>
    </source>
</evidence>
<dbReference type="VEuPathDB" id="TrichDB:TVAGG3_0523930"/>
<protein>
    <recommendedName>
        <fullName evidence="3">F5/8 type C domain-containing protein</fullName>
    </recommendedName>
</protein>
<evidence type="ECO:0000313" key="1">
    <source>
        <dbReference type="EMBL" id="EAY00791.1"/>
    </source>
</evidence>
<dbReference type="RefSeq" id="XP_001313720.1">
    <property type="nucleotide sequence ID" value="XM_001313719.1"/>
</dbReference>
<keyword evidence="2" id="KW-1185">Reference proteome</keyword>
<dbReference type="Proteomes" id="UP000001542">
    <property type="component" value="Unassembled WGS sequence"/>
</dbReference>
<dbReference type="VEuPathDB" id="TrichDB:TVAG_231310"/>
<organism evidence="1 2">
    <name type="scientific">Trichomonas vaginalis (strain ATCC PRA-98 / G3)</name>
    <dbReference type="NCBI Taxonomy" id="412133"/>
    <lineage>
        <taxon>Eukaryota</taxon>
        <taxon>Metamonada</taxon>
        <taxon>Parabasalia</taxon>
        <taxon>Trichomonadida</taxon>
        <taxon>Trichomonadidae</taxon>
        <taxon>Trichomonas</taxon>
    </lineage>
</organism>
<proteinExistence type="predicted"/>
<reference evidence="1" key="1">
    <citation type="submission" date="2006-10" db="EMBL/GenBank/DDBJ databases">
        <authorList>
            <person name="Amadeo P."/>
            <person name="Zhao Q."/>
            <person name="Wortman J."/>
            <person name="Fraser-Liggett C."/>
            <person name="Carlton J."/>
        </authorList>
    </citation>
    <scope>NUCLEOTIDE SEQUENCE</scope>
    <source>
        <strain evidence="1">G3</strain>
    </source>
</reference>
<reference evidence="1" key="2">
    <citation type="journal article" date="2007" name="Science">
        <title>Draft genome sequence of the sexually transmitted pathogen Trichomonas vaginalis.</title>
        <authorList>
            <person name="Carlton J.M."/>
            <person name="Hirt R.P."/>
            <person name="Silva J.C."/>
            <person name="Delcher A.L."/>
            <person name="Schatz M."/>
            <person name="Zhao Q."/>
            <person name="Wortman J.R."/>
            <person name="Bidwell S.L."/>
            <person name="Alsmark U.C.M."/>
            <person name="Besteiro S."/>
            <person name="Sicheritz-Ponten T."/>
            <person name="Noel C.J."/>
            <person name="Dacks J.B."/>
            <person name="Foster P.G."/>
            <person name="Simillion C."/>
            <person name="Van de Peer Y."/>
            <person name="Miranda-Saavedra D."/>
            <person name="Barton G.J."/>
            <person name="Westrop G.D."/>
            <person name="Mueller S."/>
            <person name="Dessi D."/>
            <person name="Fiori P.L."/>
            <person name="Ren Q."/>
            <person name="Paulsen I."/>
            <person name="Zhang H."/>
            <person name="Bastida-Corcuera F.D."/>
            <person name="Simoes-Barbosa A."/>
            <person name="Brown M.T."/>
            <person name="Hayes R.D."/>
            <person name="Mukherjee M."/>
            <person name="Okumura C.Y."/>
            <person name="Schneider R."/>
            <person name="Smith A.J."/>
            <person name="Vanacova S."/>
            <person name="Villalvazo M."/>
            <person name="Haas B.J."/>
            <person name="Pertea M."/>
            <person name="Feldblyum T.V."/>
            <person name="Utterback T.R."/>
            <person name="Shu C.L."/>
            <person name="Osoegawa K."/>
            <person name="de Jong P.J."/>
            <person name="Hrdy I."/>
            <person name="Horvathova L."/>
            <person name="Zubacova Z."/>
            <person name="Dolezal P."/>
            <person name="Malik S.B."/>
            <person name="Logsdon J.M. Jr."/>
            <person name="Henze K."/>
            <person name="Gupta A."/>
            <person name="Wang C.C."/>
            <person name="Dunne R.L."/>
            <person name="Upcroft J.A."/>
            <person name="Upcroft P."/>
            <person name="White O."/>
            <person name="Salzberg S.L."/>
            <person name="Tang P."/>
            <person name="Chiu C.-H."/>
            <person name="Lee Y.-S."/>
            <person name="Embley T.M."/>
            <person name="Coombs G.H."/>
            <person name="Mottram J.C."/>
            <person name="Tachezy J."/>
            <person name="Fraser-Liggett C.M."/>
            <person name="Johnson P.J."/>
        </authorList>
    </citation>
    <scope>NUCLEOTIDE SEQUENCE [LARGE SCALE GENOMIC DNA]</scope>
    <source>
        <strain evidence="1">G3</strain>
    </source>
</reference>
<accession>A2F2T1</accession>
<dbReference type="Gene3D" id="2.60.120.260">
    <property type="entry name" value="Galactose-binding domain-like"/>
    <property type="match status" value="1"/>
</dbReference>
<evidence type="ECO:0000313" key="2">
    <source>
        <dbReference type="Proteomes" id="UP000001542"/>
    </source>
</evidence>
<dbReference type="InterPro" id="IPR008979">
    <property type="entry name" value="Galactose-bd-like_sf"/>
</dbReference>
<dbReference type="InParanoid" id="A2F2T1"/>
<name>A2F2T1_TRIV3</name>
<dbReference type="KEGG" id="tva:4758614"/>
<gene>
    <name evidence="1" type="ORF">TVAG_231310</name>
</gene>
<dbReference type="AlphaFoldDB" id="A2F2T1"/>
<sequence>MISLFFKQIISTDEKLIFKKVYNDKIISLDVSGNSKQYINGSMQLTKPEYAIYPWDKRYDWCSNCIYDYKEYPYIIFSLIGRKFRFNGYLLRCGCCYDGCCCDDGYGCFDCCLYSWKLLISDDNITWNEVHKVEKDYEMIRCKEKSYKFEKTYTAKYIKLIQTANCPGYPACIAINKIDFYGDTLLTDVQAEANDDFVSFHDDDEDVSIIGHISKNGNVKFD</sequence>
<dbReference type="SUPFAM" id="SSF49785">
    <property type="entry name" value="Galactose-binding domain-like"/>
    <property type="match status" value="1"/>
</dbReference>
<dbReference type="EMBL" id="DS113589">
    <property type="protein sequence ID" value="EAY00791.1"/>
    <property type="molecule type" value="Genomic_DNA"/>
</dbReference>